<name>A0A4R7SWU2_9ACTN</name>
<accession>A0A4R7SWU2</accession>
<evidence type="ECO:0000256" key="1">
    <source>
        <dbReference type="SAM" id="MobiDB-lite"/>
    </source>
</evidence>
<dbReference type="RefSeq" id="WP_133982486.1">
    <property type="nucleotide sequence ID" value="NZ_SOCE01000002.1"/>
</dbReference>
<feature type="compositionally biased region" description="Low complexity" evidence="1">
    <location>
        <begin position="135"/>
        <end position="146"/>
    </location>
</feature>
<sequence>MNQGLLNSLTEAERLLVAETERDVLKGLDEDDLLDLHQRIRRTRTKYVKNYRRTASAAVAEVGGRGKSYPRNQRDRDKAELFESVLARVSREVAVAANRASVQLRRERIEAARTAKAGVGAATTRAAELPERQSGTRPRTTKTTGGLKKDASSRAAGARRQAKRDAR</sequence>
<gene>
    <name evidence="2" type="ORF">EV138_5793</name>
</gene>
<proteinExistence type="predicted"/>
<feature type="compositionally biased region" description="Low complexity" evidence="1">
    <location>
        <begin position="114"/>
        <end position="127"/>
    </location>
</feature>
<evidence type="ECO:0000313" key="2">
    <source>
        <dbReference type="EMBL" id="TDU83329.1"/>
    </source>
</evidence>
<dbReference type="Proteomes" id="UP000295151">
    <property type="component" value="Unassembled WGS sequence"/>
</dbReference>
<organism evidence="2 3">
    <name type="scientific">Kribbella voronezhensis</name>
    <dbReference type="NCBI Taxonomy" id="2512212"/>
    <lineage>
        <taxon>Bacteria</taxon>
        <taxon>Bacillati</taxon>
        <taxon>Actinomycetota</taxon>
        <taxon>Actinomycetes</taxon>
        <taxon>Propionibacteriales</taxon>
        <taxon>Kribbellaceae</taxon>
        <taxon>Kribbella</taxon>
    </lineage>
</organism>
<dbReference type="OrthoDB" id="3829170at2"/>
<dbReference type="AlphaFoldDB" id="A0A4R7SWU2"/>
<dbReference type="EMBL" id="SOCE01000002">
    <property type="protein sequence ID" value="TDU83329.1"/>
    <property type="molecule type" value="Genomic_DNA"/>
</dbReference>
<comment type="caution">
    <text evidence="2">The sequence shown here is derived from an EMBL/GenBank/DDBJ whole genome shotgun (WGS) entry which is preliminary data.</text>
</comment>
<keyword evidence="3" id="KW-1185">Reference proteome</keyword>
<protein>
    <submittedName>
        <fullName evidence="2">Uncharacterized protein</fullName>
    </submittedName>
</protein>
<feature type="region of interest" description="Disordered" evidence="1">
    <location>
        <begin position="114"/>
        <end position="167"/>
    </location>
</feature>
<reference evidence="2 3" key="1">
    <citation type="submission" date="2019-03" db="EMBL/GenBank/DDBJ databases">
        <title>Genomic Encyclopedia of Type Strains, Phase III (KMG-III): the genomes of soil and plant-associated and newly described type strains.</title>
        <authorList>
            <person name="Whitman W."/>
        </authorList>
    </citation>
    <scope>NUCLEOTIDE SEQUENCE [LARGE SCALE GENOMIC DNA]</scope>
    <source>
        <strain evidence="2 3">VKM Ac-2575</strain>
    </source>
</reference>
<evidence type="ECO:0000313" key="3">
    <source>
        <dbReference type="Proteomes" id="UP000295151"/>
    </source>
</evidence>